<name>A0A0H5RT03_9MYCO</name>
<evidence type="ECO:0000313" key="3">
    <source>
        <dbReference type="Proteomes" id="UP000199147"/>
    </source>
</evidence>
<accession>A0A0H5RT03</accession>
<evidence type="ECO:0000256" key="1">
    <source>
        <dbReference type="SAM" id="SignalP"/>
    </source>
</evidence>
<sequence length="169" mass="18113" precursor="true">MRVFTTVFAATLLIFTSSCGFSHDDRPDTENEAAMQSTSLTVTEAARAVAGYVSMVADKPVDPDPAQAALHGCRTNAGMMPDGPPWRVFRKAVIDNPAPELVAAALTRIDTLLGQGFKPVPWTRPEPEPPNNKAYEDSRGYVVSVKTETTAAGVFRLNVSATSPCAEED</sequence>
<dbReference type="AlphaFoldDB" id="A0A0H5RT03"/>
<reference evidence="3" key="1">
    <citation type="submission" date="2015-07" db="EMBL/GenBank/DDBJ databases">
        <authorList>
            <person name="Urmite Genomes"/>
        </authorList>
    </citation>
    <scope>NUCLEOTIDE SEQUENCE [LARGE SCALE GENOMIC DNA]</scope>
    <source>
        <strain evidence="3">type strain: ATCC 49404</strain>
    </source>
</reference>
<dbReference type="PROSITE" id="PS51257">
    <property type="entry name" value="PROKAR_LIPOPROTEIN"/>
    <property type="match status" value="1"/>
</dbReference>
<gene>
    <name evidence="2" type="ORF">BN2156_03800</name>
</gene>
<dbReference type="OrthoDB" id="4733175at2"/>
<dbReference type="Proteomes" id="UP000199147">
    <property type="component" value="Unassembled WGS sequence"/>
</dbReference>
<dbReference type="STRING" id="146018.BN2156_03800"/>
<evidence type="ECO:0008006" key="4">
    <source>
        <dbReference type="Google" id="ProtNLM"/>
    </source>
</evidence>
<keyword evidence="1" id="KW-0732">Signal</keyword>
<proteinExistence type="predicted"/>
<feature type="chain" id="PRO_5038476549" description="Lipoprotein" evidence="1">
    <location>
        <begin position="23"/>
        <end position="169"/>
    </location>
</feature>
<protein>
    <recommendedName>
        <fullName evidence="4">Lipoprotein</fullName>
    </recommendedName>
</protein>
<feature type="signal peptide" evidence="1">
    <location>
        <begin position="1"/>
        <end position="22"/>
    </location>
</feature>
<dbReference type="EMBL" id="CWKH01000002">
    <property type="protein sequence ID" value="CRZ16921.1"/>
    <property type="molecule type" value="Genomic_DNA"/>
</dbReference>
<organism evidence="2 3">
    <name type="scientific">Mycolicibacterium neworleansense</name>
    <dbReference type="NCBI Taxonomy" id="146018"/>
    <lineage>
        <taxon>Bacteria</taxon>
        <taxon>Bacillati</taxon>
        <taxon>Actinomycetota</taxon>
        <taxon>Actinomycetes</taxon>
        <taxon>Mycobacteriales</taxon>
        <taxon>Mycobacteriaceae</taxon>
        <taxon>Mycolicibacterium</taxon>
    </lineage>
</organism>
<keyword evidence="3" id="KW-1185">Reference proteome</keyword>
<evidence type="ECO:0000313" key="2">
    <source>
        <dbReference type="EMBL" id="CRZ16921.1"/>
    </source>
</evidence>